<feature type="compositionally biased region" description="Polar residues" evidence="7">
    <location>
        <begin position="232"/>
        <end position="251"/>
    </location>
</feature>
<evidence type="ECO:0000256" key="2">
    <source>
        <dbReference type="ARBA" id="ARBA00006939"/>
    </source>
</evidence>
<dbReference type="PANTHER" id="PTHR12191">
    <property type="entry name" value="SOLUTE CARRIER FAMILY 39"/>
    <property type="match status" value="1"/>
</dbReference>
<name>A0AAN5CA41_9BILA</name>
<feature type="non-terminal residue" evidence="9">
    <location>
        <position position="304"/>
    </location>
</feature>
<keyword evidence="3 8" id="KW-0812">Transmembrane</keyword>
<comment type="similarity">
    <text evidence="2">Belongs to the ZIP transporter (TC 2.A.5) family.</text>
</comment>
<dbReference type="PANTHER" id="PTHR12191:SF32">
    <property type="entry name" value="ZRT (ZRT), IRT- (IRT-) LIKE PROTEIN TRANSPORTER"/>
    <property type="match status" value="1"/>
</dbReference>
<keyword evidence="6" id="KW-0175">Coiled coil</keyword>
<dbReference type="GO" id="GO:0030003">
    <property type="term" value="P:intracellular monoatomic cation homeostasis"/>
    <property type="evidence" value="ECO:0007669"/>
    <property type="project" value="TreeGrafter"/>
</dbReference>
<evidence type="ECO:0000256" key="3">
    <source>
        <dbReference type="ARBA" id="ARBA00022692"/>
    </source>
</evidence>
<organism evidence="9 10">
    <name type="scientific">Pristionchus mayeri</name>
    <dbReference type="NCBI Taxonomy" id="1317129"/>
    <lineage>
        <taxon>Eukaryota</taxon>
        <taxon>Metazoa</taxon>
        <taxon>Ecdysozoa</taxon>
        <taxon>Nematoda</taxon>
        <taxon>Chromadorea</taxon>
        <taxon>Rhabditida</taxon>
        <taxon>Rhabditina</taxon>
        <taxon>Diplogasteromorpha</taxon>
        <taxon>Diplogasteroidea</taxon>
        <taxon>Neodiplogasteridae</taxon>
        <taxon>Pristionchus</taxon>
    </lineage>
</organism>
<feature type="non-terminal residue" evidence="9">
    <location>
        <position position="1"/>
    </location>
</feature>
<dbReference type="GO" id="GO:0140410">
    <property type="term" value="F:monoatomic cation:bicarbonate symporter activity"/>
    <property type="evidence" value="ECO:0007669"/>
    <property type="project" value="TreeGrafter"/>
</dbReference>
<dbReference type="GO" id="GO:0071578">
    <property type="term" value="P:zinc ion import across plasma membrane"/>
    <property type="evidence" value="ECO:0007669"/>
    <property type="project" value="TreeGrafter"/>
</dbReference>
<evidence type="ECO:0000313" key="9">
    <source>
        <dbReference type="EMBL" id="GMR34489.1"/>
    </source>
</evidence>
<accession>A0AAN5CA41</accession>
<reference evidence="10" key="1">
    <citation type="submission" date="2022-10" db="EMBL/GenBank/DDBJ databases">
        <title>Genome assembly of Pristionchus species.</title>
        <authorList>
            <person name="Yoshida K."/>
            <person name="Sommer R.J."/>
        </authorList>
    </citation>
    <scope>NUCLEOTIDE SEQUENCE [LARGE SCALE GENOMIC DNA]</scope>
    <source>
        <strain evidence="10">RS5460</strain>
    </source>
</reference>
<feature type="region of interest" description="Disordered" evidence="7">
    <location>
        <begin position="232"/>
        <end position="252"/>
    </location>
</feature>
<comment type="caution">
    <text evidence="9">The sequence shown here is derived from an EMBL/GenBank/DDBJ whole genome shotgun (WGS) entry which is preliminary data.</text>
</comment>
<keyword evidence="4 8" id="KW-1133">Transmembrane helix</keyword>
<feature type="transmembrane region" description="Helical" evidence="8">
    <location>
        <begin position="52"/>
        <end position="73"/>
    </location>
</feature>
<keyword evidence="10" id="KW-1185">Reference proteome</keyword>
<evidence type="ECO:0000256" key="1">
    <source>
        <dbReference type="ARBA" id="ARBA00004141"/>
    </source>
</evidence>
<evidence type="ECO:0000256" key="6">
    <source>
        <dbReference type="SAM" id="Coils"/>
    </source>
</evidence>
<evidence type="ECO:0000256" key="8">
    <source>
        <dbReference type="SAM" id="Phobius"/>
    </source>
</evidence>
<feature type="transmembrane region" description="Helical" evidence="8">
    <location>
        <begin position="85"/>
        <end position="104"/>
    </location>
</feature>
<comment type="subcellular location">
    <subcellularLocation>
        <location evidence="1">Membrane</location>
        <topology evidence="1">Multi-pass membrane protein</topology>
    </subcellularLocation>
</comment>
<dbReference type="EMBL" id="BTRK01000002">
    <property type="protein sequence ID" value="GMR34489.1"/>
    <property type="molecule type" value="Genomic_DNA"/>
</dbReference>
<dbReference type="InterPro" id="IPR003689">
    <property type="entry name" value="ZIP"/>
</dbReference>
<sequence length="304" mass="34525">FFHLFPHMSLNNEQDVSAFIADALKGAFISAQFHNYTKILDEPHQPPLWETWGVGLLVVCGCSFSAPLGMILLPFLSAQLYDRVMTFLTAVGIGALSGSCFFVMLPQAFELSLYEDIDYEPKSWIIICALYTFLCIDRTLQYMMEIRRRIQGRRKIHTSTLEKLMRGLKSRWSDQRQMTEETDVNETEKKEMEDVEKELEMSMLSNAFSRTFSTRRRVAMVTGVDGIEITDKVSSQSPGTPINTHKSNGANQDAKCVNSFLTRVIISSLNSTPCQSPLGTRKAHQIIHNAFLDQVNEKVKNHLQ</sequence>
<evidence type="ECO:0000313" key="10">
    <source>
        <dbReference type="Proteomes" id="UP001328107"/>
    </source>
</evidence>
<evidence type="ECO:0000256" key="7">
    <source>
        <dbReference type="SAM" id="MobiDB-lite"/>
    </source>
</evidence>
<evidence type="ECO:0000256" key="5">
    <source>
        <dbReference type="ARBA" id="ARBA00023136"/>
    </source>
</evidence>
<evidence type="ECO:0000256" key="4">
    <source>
        <dbReference type="ARBA" id="ARBA00022989"/>
    </source>
</evidence>
<dbReference type="GO" id="GO:0005886">
    <property type="term" value="C:plasma membrane"/>
    <property type="evidence" value="ECO:0007669"/>
    <property type="project" value="TreeGrafter"/>
</dbReference>
<dbReference type="GO" id="GO:0005385">
    <property type="term" value="F:zinc ion transmembrane transporter activity"/>
    <property type="evidence" value="ECO:0007669"/>
    <property type="project" value="TreeGrafter"/>
</dbReference>
<dbReference type="InterPro" id="IPR050799">
    <property type="entry name" value="ZIP_Transporter"/>
</dbReference>
<protein>
    <submittedName>
        <fullName evidence="9">Uncharacterized protein</fullName>
    </submittedName>
</protein>
<dbReference type="Proteomes" id="UP001328107">
    <property type="component" value="Unassembled WGS sequence"/>
</dbReference>
<dbReference type="Pfam" id="PF02535">
    <property type="entry name" value="Zip"/>
    <property type="match status" value="1"/>
</dbReference>
<feature type="coiled-coil region" evidence="6">
    <location>
        <begin position="178"/>
        <end position="205"/>
    </location>
</feature>
<dbReference type="AlphaFoldDB" id="A0AAN5CA41"/>
<feature type="transmembrane region" description="Helical" evidence="8">
    <location>
        <begin position="124"/>
        <end position="144"/>
    </location>
</feature>
<proteinExistence type="inferred from homology"/>
<gene>
    <name evidence="9" type="ORF">PMAYCL1PPCAC_04684</name>
</gene>
<keyword evidence="5 8" id="KW-0472">Membrane</keyword>